<feature type="domain" description="Bul1 C-terminal" evidence="2">
    <location>
        <begin position="355"/>
        <end position="451"/>
    </location>
</feature>
<feature type="compositionally biased region" description="Polar residues" evidence="1">
    <location>
        <begin position="380"/>
        <end position="393"/>
    </location>
</feature>
<dbReference type="InterPro" id="IPR039634">
    <property type="entry name" value="Bul1-like"/>
</dbReference>
<comment type="caution">
    <text evidence="3">The sequence shown here is derived from an EMBL/GenBank/DDBJ whole genome shotgun (WGS) entry which is preliminary data.</text>
</comment>
<proteinExistence type="predicted"/>
<dbReference type="Pfam" id="PF04426">
    <property type="entry name" value="Bul1_C"/>
    <property type="match status" value="1"/>
</dbReference>
<dbReference type="InterPro" id="IPR022794">
    <property type="entry name" value="Bul1_C"/>
</dbReference>
<dbReference type="InterPro" id="IPR014752">
    <property type="entry name" value="Arrestin-like_C"/>
</dbReference>
<evidence type="ECO:0000313" key="4">
    <source>
        <dbReference type="Proteomes" id="UP000223968"/>
    </source>
</evidence>
<dbReference type="PANTHER" id="PTHR31904:SF1">
    <property type="entry name" value="BYPASS OF STOP CODON PROTEIN 5-RELATED"/>
    <property type="match status" value="1"/>
</dbReference>
<dbReference type="AlphaFoldDB" id="A0A2B7WSJ3"/>
<dbReference type="PANTHER" id="PTHR31904">
    <property type="entry name" value="BYPASS OF STOP CODON PROTEIN 5-RELATED"/>
    <property type="match status" value="1"/>
</dbReference>
<accession>A0A2B7WSJ3</accession>
<keyword evidence="4" id="KW-1185">Reference proteome</keyword>
<feature type="region of interest" description="Disordered" evidence="1">
    <location>
        <begin position="356"/>
        <end position="393"/>
    </location>
</feature>
<feature type="compositionally biased region" description="Low complexity" evidence="1">
    <location>
        <begin position="525"/>
        <end position="536"/>
    </location>
</feature>
<dbReference type="Proteomes" id="UP000223968">
    <property type="component" value="Unassembled WGS sequence"/>
</dbReference>
<evidence type="ECO:0000259" key="2">
    <source>
        <dbReference type="Pfam" id="PF04426"/>
    </source>
</evidence>
<organism evidence="3 4">
    <name type="scientific">Helicocarpus griseus UAMH5409</name>
    <dbReference type="NCBI Taxonomy" id="1447875"/>
    <lineage>
        <taxon>Eukaryota</taxon>
        <taxon>Fungi</taxon>
        <taxon>Dikarya</taxon>
        <taxon>Ascomycota</taxon>
        <taxon>Pezizomycotina</taxon>
        <taxon>Eurotiomycetes</taxon>
        <taxon>Eurotiomycetidae</taxon>
        <taxon>Onygenales</taxon>
        <taxon>Ajellomycetaceae</taxon>
        <taxon>Helicocarpus</taxon>
    </lineage>
</organism>
<feature type="region of interest" description="Disordered" evidence="1">
    <location>
        <begin position="525"/>
        <end position="544"/>
    </location>
</feature>
<reference evidence="3 4" key="1">
    <citation type="submission" date="2017-10" db="EMBL/GenBank/DDBJ databases">
        <title>Comparative genomics in systemic dimorphic fungi from Ajellomycetaceae.</title>
        <authorList>
            <person name="Munoz J.F."/>
            <person name="Mcewen J.G."/>
            <person name="Clay O.K."/>
            <person name="Cuomo C.A."/>
        </authorList>
    </citation>
    <scope>NUCLEOTIDE SEQUENCE [LARGE SCALE GENOMIC DNA]</scope>
    <source>
        <strain evidence="3 4">UAMH5409</strain>
    </source>
</reference>
<dbReference type="EMBL" id="PDNB01000201">
    <property type="protein sequence ID" value="PGG99548.1"/>
    <property type="molecule type" value="Genomic_DNA"/>
</dbReference>
<protein>
    <recommendedName>
        <fullName evidence="2">Bul1 C-terminal domain-containing protein</fullName>
    </recommendedName>
</protein>
<evidence type="ECO:0000256" key="1">
    <source>
        <dbReference type="SAM" id="MobiDB-lite"/>
    </source>
</evidence>
<evidence type="ECO:0000313" key="3">
    <source>
        <dbReference type="EMBL" id="PGG99548.1"/>
    </source>
</evidence>
<sequence length="562" mass="60894">MAASIRSRNSNVFDSLTRRSKPSVVITLKNQQPGPISSYTTLDTIAGEVSVTADYDTRFESLSITFEGTSRTVIEHPGVPGPQVGRYSAFHTFLRLTQPIEELQYPQPRIIEAGRTYTFPFTFVVPERLLPGACTHKHNHLQVHTAHTLLPPSLGDPLLAGNGSKLLDDMAPQMTQIQYAVRAQLFRSSPTDGKIRTSVDTKRTVRIIPAMDEAPPLSIDDDSDEYCMRKEKDVKKGALRGKLGRIVMAAAQPKAFRVPASAPADAASAAQSEECTPTTMATVHLRFDPINESQQPPRLGMLWGKLKVHTFFATEPWSDLAAKSSSLSWAVNKGIYTDTVPLACRCVASATWHKHTSSTNTSTSTTPSTTPPSSLHRRPSTQSTTSIDSSLTGPSASYSGTTYYTASILVPITLPKNRTYLPTFHSCLSSRAYSLEISLSYHTPSANLTVPTLAIRLPIQVATTESLADASAARGQPRRVRNSADEFFTPRSVAPPSSRTGGLAGREGSGSMIVERGRVRSETLSSTLSGMSSVSMAPPEYSTAGSMFSRRLSSRVPVRTAC</sequence>
<gene>
    <name evidence="3" type="ORF">AJ79_08485</name>
</gene>
<feature type="region of interest" description="Disordered" evidence="1">
    <location>
        <begin position="488"/>
        <end position="509"/>
    </location>
</feature>
<dbReference type="OrthoDB" id="2283785at2759"/>
<dbReference type="STRING" id="1447875.A0A2B7WSJ3"/>
<feature type="compositionally biased region" description="Low complexity" evidence="1">
    <location>
        <begin position="357"/>
        <end position="374"/>
    </location>
</feature>
<dbReference type="Gene3D" id="2.60.40.640">
    <property type="match status" value="1"/>
</dbReference>
<name>A0A2B7WSJ3_9EURO</name>